<accession>A0ABY4PLB2</accession>
<dbReference type="EMBL" id="CP097289">
    <property type="protein sequence ID" value="UQT54401.1"/>
    <property type="molecule type" value="Genomic_DNA"/>
</dbReference>
<gene>
    <name evidence="2" type="ORF">M4V62_04465</name>
</gene>
<organism evidence="2 3">
    <name type="scientific">Streptomyces durmitorensis</name>
    <dbReference type="NCBI Taxonomy" id="319947"/>
    <lineage>
        <taxon>Bacteria</taxon>
        <taxon>Bacillati</taxon>
        <taxon>Actinomycetota</taxon>
        <taxon>Actinomycetes</taxon>
        <taxon>Kitasatosporales</taxon>
        <taxon>Streptomycetaceae</taxon>
        <taxon>Streptomyces</taxon>
    </lineage>
</organism>
<name>A0ABY4PLB2_9ACTN</name>
<protein>
    <submittedName>
        <fullName evidence="2">Uncharacterized protein</fullName>
    </submittedName>
</protein>
<sequence>MYDDQLLPGTPLFDDEDDDGLERRMAGPSPDTGRLIGQHLVDRQAEGRTPYWPDWDE</sequence>
<reference evidence="2 3" key="1">
    <citation type="submission" date="2022-05" db="EMBL/GenBank/DDBJ databases">
        <authorList>
            <person name="Zhou X."/>
            <person name="Li K."/>
            <person name="Man Y."/>
        </authorList>
    </citation>
    <scope>NUCLEOTIDE SEQUENCE [LARGE SCALE GENOMIC DNA]</scope>
    <source>
        <strain evidence="2 3">MS405</strain>
    </source>
</reference>
<feature type="region of interest" description="Disordered" evidence="1">
    <location>
        <begin position="1"/>
        <end position="57"/>
    </location>
</feature>
<dbReference type="RefSeq" id="WP_249585897.1">
    <property type="nucleotide sequence ID" value="NZ_BAAAQL010000002.1"/>
</dbReference>
<keyword evidence="3" id="KW-1185">Reference proteome</keyword>
<evidence type="ECO:0000313" key="3">
    <source>
        <dbReference type="Proteomes" id="UP000829992"/>
    </source>
</evidence>
<evidence type="ECO:0000256" key="1">
    <source>
        <dbReference type="SAM" id="MobiDB-lite"/>
    </source>
</evidence>
<evidence type="ECO:0000313" key="2">
    <source>
        <dbReference type="EMBL" id="UQT54401.1"/>
    </source>
</evidence>
<dbReference type="Proteomes" id="UP000829992">
    <property type="component" value="Chromosome"/>
</dbReference>
<proteinExistence type="predicted"/>